<reference evidence="9 15" key="2">
    <citation type="journal article" date="2019" name="Nat. Med.">
        <title>A library of human gut bacterial isolates paired with longitudinal multiomics data enables mechanistic microbiome research.</title>
        <authorList>
            <person name="Poyet M."/>
            <person name="Groussin M."/>
            <person name="Gibbons S.M."/>
            <person name="Avila-Pacheco J."/>
            <person name="Jiang X."/>
            <person name="Kearney S.M."/>
            <person name="Perrotta A.R."/>
            <person name="Berdy B."/>
            <person name="Zhao S."/>
            <person name="Lieberman T.D."/>
            <person name="Swanson P.K."/>
            <person name="Smith M."/>
            <person name="Roesemann S."/>
            <person name="Alexander J.E."/>
            <person name="Rich S.A."/>
            <person name="Livny J."/>
            <person name="Vlamakis H."/>
            <person name="Clish C."/>
            <person name="Bullock K."/>
            <person name="Deik A."/>
            <person name="Scott J."/>
            <person name="Pierce K.A."/>
            <person name="Xavier R.J."/>
            <person name="Alm E.J."/>
        </authorList>
    </citation>
    <scope>NUCLEOTIDE SEQUENCE [LARGE SCALE GENOMIC DNA]</scope>
    <source>
        <strain evidence="9 15">BIOML-A6</strain>
    </source>
</reference>
<dbReference type="Gene3D" id="1.10.10.10">
    <property type="entry name" value="Winged helix-like DNA-binding domain superfamily/Winged helix DNA-binding domain"/>
    <property type="match status" value="1"/>
</dbReference>
<accession>A0A174BLB2</accession>
<dbReference type="Gene3D" id="1.20.120.530">
    <property type="entry name" value="GntR ligand-binding domain-like"/>
    <property type="match status" value="1"/>
</dbReference>
<evidence type="ECO:0000313" key="10">
    <source>
        <dbReference type="EMBL" id="NSE57943.1"/>
    </source>
</evidence>
<dbReference type="GeneID" id="96229923"/>
<dbReference type="Proteomes" id="UP000472916">
    <property type="component" value="Unassembled WGS sequence"/>
</dbReference>
<evidence type="ECO:0000259" key="4">
    <source>
        <dbReference type="PROSITE" id="PS50949"/>
    </source>
</evidence>
<reference evidence="10" key="3">
    <citation type="journal article" date="2020" name="Cell Host Microbe">
        <title>Functional and Genomic Variation between Human-Derived Isolates of Lachnospiraceae Reveals Inter- and Intra-Species Diversity.</title>
        <authorList>
            <person name="Sorbara M.T."/>
            <person name="Littmann E.R."/>
            <person name="Fontana E."/>
            <person name="Moody T.U."/>
            <person name="Kohout C.E."/>
            <person name="Gjonbalaj M."/>
            <person name="Eaton V."/>
            <person name="Seok R."/>
            <person name="Leiner I.M."/>
            <person name="Pamer E.G."/>
        </authorList>
    </citation>
    <scope>NUCLEOTIDE SEQUENCE</scope>
    <source>
        <strain evidence="10">MSK.10.16</strain>
    </source>
</reference>
<dbReference type="InterPro" id="IPR011711">
    <property type="entry name" value="GntR_C"/>
</dbReference>
<dbReference type="EMBL" id="CYXO01000001">
    <property type="protein sequence ID" value="CUM71644.1"/>
    <property type="molecule type" value="Genomic_DNA"/>
</dbReference>
<dbReference type="PROSITE" id="PS50949">
    <property type="entry name" value="HTH_GNTR"/>
    <property type="match status" value="1"/>
</dbReference>
<name>A0A174BLB2_9FIRM</name>
<dbReference type="InterPro" id="IPR036388">
    <property type="entry name" value="WH-like_DNA-bd_sf"/>
</dbReference>
<evidence type="ECO:0000313" key="11">
    <source>
        <dbReference type="Proteomes" id="UP000095380"/>
    </source>
</evidence>
<dbReference type="SMART" id="SM00895">
    <property type="entry name" value="FCD"/>
    <property type="match status" value="1"/>
</dbReference>
<keyword evidence="1" id="KW-0805">Transcription regulation</keyword>
<dbReference type="SUPFAM" id="SSF46785">
    <property type="entry name" value="Winged helix' DNA-binding domain"/>
    <property type="match status" value="1"/>
</dbReference>
<dbReference type="AlphaFoldDB" id="A0A174BLB2"/>
<dbReference type="GO" id="GO:0003677">
    <property type="term" value="F:DNA binding"/>
    <property type="evidence" value="ECO:0007669"/>
    <property type="project" value="UniProtKB-KW"/>
</dbReference>
<dbReference type="SMART" id="SM00345">
    <property type="entry name" value="HTH_GNTR"/>
    <property type="match status" value="1"/>
</dbReference>
<evidence type="ECO:0000313" key="9">
    <source>
        <dbReference type="EMBL" id="MZK41368.1"/>
    </source>
</evidence>
<dbReference type="Pfam" id="PF00392">
    <property type="entry name" value="GntR"/>
    <property type="match status" value="1"/>
</dbReference>
<evidence type="ECO:0000313" key="6">
    <source>
        <dbReference type="EMBL" id="CUO00376.1"/>
    </source>
</evidence>
<evidence type="ECO:0000256" key="1">
    <source>
        <dbReference type="ARBA" id="ARBA00023015"/>
    </source>
</evidence>
<organism evidence="6 11">
    <name type="scientific">Dorea longicatena</name>
    <dbReference type="NCBI Taxonomy" id="88431"/>
    <lineage>
        <taxon>Bacteria</taxon>
        <taxon>Bacillati</taxon>
        <taxon>Bacillota</taxon>
        <taxon>Clostridia</taxon>
        <taxon>Lachnospirales</taxon>
        <taxon>Lachnospiraceae</taxon>
        <taxon>Dorea</taxon>
    </lineage>
</organism>
<dbReference type="Proteomes" id="UP000095597">
    <property type="component" value="Unassembled WGS sequence"/>
</dbReference>
<dbReference type="EMBL" id="WWSC01000006">
    <property type="protein sequence ID" value="MZK41368.1"/>
    <property type="molecule type" value="Genomic_DNA"/>
</dbReference>
<reference evidence="10" key="4">
    <citation type="submission" date="2020-02" db="EMBL/GenBank/DDBJ databases">
        <authorList>
            <person name="Littmann E."/>
            <person name="Sorbara M."/>
        </authorList>
    </citation>
    <scope>NUCLEOTIDE SEQUENCE</scope>
    <source>
        <strain evidence="10">MSK.10.16</strain>
    </source>
</reference>
<keyword evidence="2" id="KW-0238">DNA-binding</keyword>
<dbReference type="PANTHER" id="PTHR43537">
    <property type="entry name" value="TRANSCRIPTIONAL REGULATOR, GNTR FAMILY"/>
    <property type="match status" value="1"/>
</dbReference>
<feature type="domain" description="HTH gntR-type" evidence="4">
    <location>
        <begin position="10"/>
        <end position="77"/>
    </location>
</feature>
<evidence type="ECO:0000313" key="5">
    <source>
        <dbReference type="EMBL" id="CUM71644.1"/>
    </source>
</evidence>
<evidence type="ECO:0000256" key="3">
    <source>
        <dbReference type="ARBA" id="ARBA00023163"/>
    </source>
</evidence>
<dbReference type="CDD" id="cd07377">
    <property type="entry name" value="WHTH_GntR"/>
    <property type="match status" value="1"/>
</dbReference>
<dbReference type="EMBL" id="CYYY01000012">
    <property type="protein sequence ID" value="CUO11545.1"/>
    <property type="molecule type" value="Genomic_DNA"/>
</dbReference>
<dbReference type="EMBL" id="JAAIOD010000008">
    <property type="protein sequence ID" value="NSE57943.1"/>
    <property type="molecule type" value="Genomic_DNA"/>
</dbReference>
<dbReference type="Proteomes" id="UP000095439">
    <property type="component" value="Unassembled WGS sequence"/>
</dbReference>
<dbReference type="Proteomes" id="UP000095485">
    <property type="component" value="Unassembled WGS sequence"/>
</dbReference>
<protein>
    <submittedName>
        <fullName evidence="9">FCD domain-containing protein</fullName>
    </submittedName>
    <submittedName>
        <fullName evidence="10">GntR family transcriptional regulator</fullName>
    </submittedName>
    <submittedName>
        <fullName evidence="6">HTH-type transcriptional regulator mcbR</fullName>
    </submittedName>
</protein>
<dbReference type="Pfam" id="PF07729">
    <property type="entry name" value="FCD"/>
    <property type="match status" value="1"/>
</dbReference>
<dbReference type="PANTHER" id="PTHR43537:SF45">
    <property type="entry name" value="GNTR FAMILY REGULATORY PROTEIN"/>
    <property type="match status" value="1"/>
</dbReference>
<reference evidence="11 12" key="1">
    <citation type="submission" date="2015-09" db="EMBL/GenBank/DDBJ databases">
        <authorList>
            <consortium name="Pathogen Informatics"/>
        </authorList>
    </citation>
    <scope>NUCLEOTIDE SEQUENCE [LARGE SCALE GENOMIC DNA]</scope>
    <source>
        <strain evidence="6 11">2789STDY5608851</strain>
        <strain evidence="7 12">2789STDY5608866</strain>
        <strain evidence="8 13">2789STDY5834914</strain>
        <strain evidence="5 14">2789STDY5834961</strain>
    </source>
</reference>
<dbReference type="OrthoDB" id="154206at2"/>
<dbReference type="InterPro" id="IPR000524">
    <property type="entry name" value="Tscrpt_reg_HTH_GntR"/>
</dbReference>
<evidence type="ECO:0000313" key="13">
    <source>
        <dbReference type="Proteomes" id="UP000095485"/>
    </source>
</evidence>
<evidence type="ECO:0000256" key="2">
    <source>
        <dbReference type="ARBA" id="ARBA00023125"/>
    </source>
</evidence>
<sequence>MLGLKPIKMLPARERVAAALRKAIISRQITEGEVLTLESTAQELGVSITPVREAFQILERDGLIDLQQNKGATVLGINETTLREHFQIRAALESEACVLCCKNRIDMSRIEQVLTVSKEMIEKQDYENYSKLNQSLHMEIWIAAGNEKLKKMLSELWSGLSMGVKMTEAEYAKKSLKEHEGIVESMKKCDTMEAAMKMHQHIERSLEDVLTEFEK</sequence>
<dbReference type="STRING" id="88431.ERS852423_02305"/>
<dbReference type="InterPro" id="IPR008920">
    <property type="entry name" value="TF_FadR/GntR_C"/>
</dbReference>
<dbReference type="InterPro" id="IPR036390">
    <property type="entry name" value="WH_DNA-bd_sf"/>
</dbReference>
<dbReference type="RefSeq" id="WP_006427800.1">
    <property type="nucleotide sequence ID" value="NZ_CABIWY010000012.1"/>
</dbReference>
<dbReference type="EMBL" id="CYYM01000005">
    <property type="protein sequence ID" value="CUO00376.1"/>
    <property type="molecule type" value="Genomic_DNA"/>
</dbReference>
<dbReference type="Proteomes" id="UP000095380">
    <property type="component" value="Unassembled WGS sequence"/>
</dbReference>
<gene>
    <name evidence="6" type="primary">mcbR_2</name>
    <name evidence="5" type="synonym">mcbR</name>
    <name evidence="7" type="synonym">mcbR_1</name>
    <name evidence="6" type="ORF">ERS852408_01303</name>
    <name evidence="7" type="ORF">ERS852423_02305</name>
    <name evidence="8" type="ORF">ERS852526_02647</name>
    <name evidence="5" type="ORF">ERS852573_00192</name>
    <name evidence="10" type="ORF">G4332_07410</name>
    <name evidence="9" type="ORF">GT528_06505</name>
</gene>
<dbReference type="Proteomes" id="UP000724058">
    <property type="component" value="Unassembled WGS sequence"/>
</dbReference>
<dbReference type="EMBL" id="CZAY01000022">
    <property type="protein sequence ID" value="CUQ04160.1"/>
    <property type="molecule type" value="Genomic_DNA"/>
</dbReference>
<evidence type="ECO:0000313" key="14">
    <source>
        <dbReference type="Proteomes" id="UP000095597"/>
    </source>
</evidence>
<evidence type="ECO:0000313" key="8">
    <source>
        <dbReference type="EMBL" id="CUQ04160.1"/>
    </source>
</evidence>
<evidence type="ECO:0000313" key="12">
    <source>
        <dbReference type="Proteomes" id="UP000095439"/>
    </source>
</evidence>
<proteinExistence type="predicted"/>
<evidence type="ECO:0000313" key="7">
    <source>
        <dbReference type="EMBL" id="CUO11545.1"/>
    </source>
</evidence>
<dbReference type="SUPFAM" id="SSF48008">
    <property type="entry name" value="GntR ligand-binding domain-like"/>
    <property type="match status" value="1"/>
</dbReference>
<dbReference type="GO" id="GO:0003700">
    <property type="term" value="F:DNA-binding transcription factor activity"/>
    <property type="evidence" value="ECO:0007669"/>
    <property type="project" value="InterPro"/>
</dbReference>
<keyword evidence="3" id="KW-0804">Transcription</keyword>
<evidence type="ECO:0000313" key="15">
    <source>
        <dbReference type="Proteomes" id="UP000472916"/>
    </source>
</evidence>